<dbReference type="InParanoid" id="A0A0R3P292"/>
<proteinExistence type="predicted"/>
<dbReference type="AlphaFoldDB" id="A0A0R3P292"/>
<sequence length="108" mass="12598">MSLKQKGVLSQVTQIFVVGYTLRSYTVYEGEGPNRFSRRTCFGHELSRWISQAVINRSERMLARTPSRRTMNRMMPDRLMDYDVNSQKRNPALELKVKGNRSMPLTPE</sequence>
<accession>A0A6I8VJL4</accession>
<dbReference type="GeneID" id="4814390"/>
<organism evidence="1 2">
    <name type="scientific">Drosophila pseudoobscura pseudoobscura</name>
    <name type="common">Fruit fly</name>
    <dbReference type="NCBI Taxonomy" id="46245"/>
    <lineage>
        <taxon>Eukaryota</taxon>
        <taxon>Metazoa</taxon>
        <taxon>Ecdysozoa</taxon>
        <taxon>Arthropoda</taxon>
        <taxon>Hexapoda</taxon>
        <taxon>Insecta</taxon>
        <taxon>Pterygota</taxon>
        <taxon>Neoptera</taxon>
        <taxon>Endopterygota</taxon>
        <taxon>Diptera</taxon>
        <taxon>Brachycera</taxon>
        <taxon>Muscomorpha</taxon>
        <taxon>Ephydroidea</taxon>
        <taxon>Drosophilidae</taxon>
        <taxon>Drosophila</taxon>
        <taxon>Sophophora</taxon>
    </lineage>
</organism>
<name>A0A0R3P292_DROPS</name>
<keyword evidence="1" id="KW-1185">Reference proteome</keyword>
<accession>A0A0R3P292</accession>
<reference evidence="2" key="1">
    <citation type="submission" date="2025-08" db="UniProtKB">
        <authorList>
            <consortium name="RefSeq"/>
        </authorList>
    </citation>
    <scope>IDENTIFICATION</scope>
    <source>
        <strain evidence="2">MV-25-SWS-2005</strain>
        <tissue evidence="2">Whole body</tissue>
    </source>
</reference>
<dbReference type="Bgee" id="FBgn0071808">
    <property type="expression patterns" value="Expressed in male reproductive system and 1 other cell type or tissue"/>
</dbReference>
<protein>
    <submittedName>
        <fullName evidence="2">Uncharacterized protein</fullName>
    </submittedName>
</protein>
<gene>
    <name evidence="2" type="primary">LOC4814390</name>
</gene>
<dbReference type="Proteomes" id="UP000001819">
    <property type="component" value="Chromosome X"/>
</dbReference>
<dbReference type="KEGG" id="dpo:4814390"/>
<evidence type="ECO:0000313" key="2">
    <source>
        <dbReference type="RefSeq" id="XP_015042357.1"/>
    </source>
</evidence>
<dbReference type="RefSeq" id="XP_015042357.1">
    <property type="nucleotide sequence ID" value="XM_015186871.2"/>
</dbReference>
<evidence type="ECO:0000313" key="1">
    <source>
        <dbReference type="Proteomes" id="UP000001819"/>
    </source>
</evidence>